<proteinExistence type="predicted"/>
<dbReference type="PANTHER" id="PTHR22234">
    <property type="entry name" value="TESTIS SPERMATOCYTE APOPTOSIS-RELATED GENE 1 PROTEIN"/>
    <property type="match status" value="1"/>
</dbReference>
<dbReference type="GeneTree" id="ENSGT00390000003032"/>
<keyword evidence="3" id="KW-1185">Reference proteome</keyword>
<feature type="region of interest" description="Disordered" evidence="1">
    <location>
        <begin position="63"/>
        <end position="140"/>
    </location>
</feature>
<reference evidence="3" key="1">
    <citation type="submission" date="2016-06" db="EMBL/GenBank/DDBJ databases">
        <title>De novo assembly and RNA-Seq shows season-dependent expression and editing in black bear kidneys.</title>
        <authorList>
            <person name="Korstanje R."/>
            <person name="Srivastava A."/>
            <person name="Sarsani V.K."/>
            <person name="Sheehan S.M."/>
            <person name="Seger R.L."/>
            <person name="Barter M.E."/>
            <person name="Lindqvist C."/>
            <person name="Brody L.C."/>
            <person name="Mullikin J.C."/>
        </authorList>
    </citation>
    <scope>NUCLEOTIDE SEQUENCE [LARGE SCALE GENOMIC DNA]</scope>
</reference>
<dbReference type="PANTHER" id="PTHR22234:SF2">
    <property type="entry name" value="SPERMATOGENESIS ASSOCIATED 3"/>
    <property type="match status" value="1"/>
</dbReference>
<feature type="compositionally biased region" description="Basic residues" evidence="1">
    <location>
        <begin position="107"/>
        <end position="118"/>
    </location>
</feature>
<protein>
    <submittedName>
        <fullName evidence="2">Spermatogenesis associated 3</fullName>
    </submittedName>
</protein>
<accession>A0A452QC20</accession>
<feature type="region of interest" description="Disordered" evidence="1">
    <location>
        <begin position="333"/>
        <end position="357"/>
    </location>
</feature>
<dbReference type="Ensembl" id="ENSUAMT00000002382.1">
    <property type="protein sequence ID" value="ENSUAMP00000002086.1"/>
    <property type="gene ID" value="ENSUAMG00000001909.1"/>
</dbReference>
<feature type="compositionally biased region" description="Low complexity" evidence="1">
    <location>
        <begin position="69"/>
        <end position="83"/>
    </location>
</feature>
<dbReference type="AlphaFoldDB" id="A0A452QC20"/>
<dbReference type="Proteomes" id="UP000291022">
    <property type="component" value="Unassembled WGS sequence"/>
</dbReference>
<feature type="region of interest" description="Disordered" evidence="1">
    <location>
        <begin position="1"/>
        <end position="28"/>
    </location>
</feature>
<evidence type="ECO:0000256" key="1">
    <source>
        <dbReference type="SAM" id="MobiDB-lite"/>
    </source>
</evidence>
<evidence type="ECO:0000313" key="3">
    <source>
        <dbReference type="Proteomes" id="UP000291022"/>
    </source>
</evidence>
<reference evidence="2" key="2">
    <citation type="submission" date="2025-08" db="UniProtKB">
        <authorList>
            <consortium name="Ensembl"/>
        </authorList>
    </citation>
    <scope>IDENTIFICATION</scope>
</reference>
<dbReference type="Pfam" id="PF15662">
    <property type="entry name" value="SPATA3"/>
    <property type="match status" value="1"/>
</dbReference>
<name>A0A452QC20_URSAM</name>
<reference evidence="2" key="3">
    <citation type="submission" date="2025-09" db="UniProtKB">
        <authorList>
            <consortium name="Ensembl"/>
        </authorList>
    </citation>
    <scope>IDENTIFICATION</scope>
</reference>
<dbReference type="STRING" id="9643.ENSUAMP00000002086"/>
<organism evidence="2 3">
    <name type="scientific">Ursus americanus</name>
    <name type="common">American black bear</name>
    <name type="synonym">Euarctos americanus</name>
    <dbReference type="NCBI Taxonomy" id="9643"/>
    <lineage>
        <taxon>Eukaryota</taxon>
        <taxon>Metazoa</taxon>
        <taxon>Chordata</taxon>
        <taxon>Craniata</taxon>
        <taxon>Vertebrata</taxon>
        <taxon>Euteleostomi</taxon>
        <taxon>Mammalia</taxon>
        <taxon>Eutheria</taxon>
        <taxon>Laurasiatheria</taxon>
        <taxon>Carnivora</taxon>
        <taxon>Caniformia</taxon>
        <taxon>Ursidae</taxon>
        <taxon>Ursus</taxon>
    </lineage>
</organism>
<evidence type="ECO:0000313" key="2">
    <source>
        <dbReference type="Ensembl" id="ENSUAMP00000002086.1"/>
    </source>
</evidence>
<feature type="compositionally biased region" description="Basic residues" evidence="1">
    <location>
        <begin position="339"/>
        <end position="350"/>
    </location>
</feature>
<dbReference type="InterPro" id="IPR026717">
    <property type="entry name" value="SPATA3"/>
</dbReference>
<sequence length="372" mass="40459">MTRETKQLPGAGPSRASQDRMAESQQEARAQCIEGHGQVLLFGELWKRDECCLTLQDVLEQVPDDHSAGPSSTRGTSGHSSSGNCATRRPKRPCESLRSGADCPAAKSRRCAPKRPRDRCKAADPCESVKAPAPSETSRCEEAEEPEAGCWIPCPRPAPPERSARLLLVLCRASALCSNLPRLQLLLQQVHARDRRPPAALVGIIVQPRPEEEAEARRRMETLLCSAFAPHSPSVEVHTAVFSPSRSDCTLDIQAAASRGHNARARGCVPLVDQETQTDGAVTRAGPRAFCSCSTCPGSSACWRRLGLCHSRIFDVLLPRAWPTMPGRGSPSLLTFYRKPTRKHSTHRNSRAPSSRDCCCGSGGPRSCLLHH</sequence>